<dbReference type="Pfam" id="PF13487">
    <property type="entry name" value="HD_5"/>
    <property type="match status" value="1"/>
</dbReference>
<dbReference type="AlphaFoldDB" id="A0A0N1F9X2"/>
<dbReference type="GO" id="GO:0008081">
    <property type="term" value="F:phosphoric diester hydrolase activity"/>
    <property type="evidence" value="ECO:0007669"/>
    <property type="project" value="UniProtKB-ARBA"/>
</dbReference>
<reference evidence="3 4" key="1">
    <citation type="submission" date="2015-07" db="EMBL/GenBank/DDBJ databases">
        <title>Whole genome sequencing of Bosea vaviloviae isolated from cave pool.</title>
        <authorList>
            <person name="Tan N.E.H."/>
            <person name="Lee Y.P."/>
            <person name="Gan H.M."/>
            <person name="Barton H."/>
            <person name="Savka M.A."/>
        </authorList>
    </citation>
    <scope>NUCLEOTIDE SEQUENCE [LARGE SCALE GENOMIC DNA]</scope>
    <source>
        <strain evidence="3 4">SD260</strain>
    </source>
</reference>
<evidence type="ECO:0000313" key="3">
    <source>
        <dbReference type="EMBL" id="KPH76237.1"/>
    </source>
</evidence>
<dbReference type="Gene3D" id="3.40.50.2300">
    <property type="match status" value="1"/>
</dbReference>
<feature type="domain" description="HD-GYP" evidence="2">
    <location>
        <begin position="166"/>
        <end position="356"/>
    </location>
</feature>
<organism evidence="3 4">
    <name type="scientific">Bosea vaviloviae</name>
    <dbReference type="NCBI Taxonomy" id="1526658"/>
    <lineage>
        <taxon>Bacteria</taxon>
        <taxon>Pseudomonadati</taxon>
        <taxon>Pseudomonadota</taxon>
        <taxon>Alphaproteobacteria</taxon>
        <taxon>Hyphomicrobiales</taxon>
        <taxon>Boseaceae</taxon>
        <taxon>Bosea</taxon>
    </lineage>
</organism>
<dbReference type="Gene3D" id="1.10.3210.10">
    <property type="entry name" value="Hypothetical protein af1432"/>
    <property type="match status" value="1"/>
</dbReference>
<keyword evidence="4" id="KW-1185">Reference proteome</keyword>
<dbReference type="PROSITE" id="PS51831">
    <property type="entry name" value="HD"/>
    <property type="match status" value="1"/>
</dbReference>
<dbReference type="SMART" id="SM00471">
    <property type="entry name" value="HDc"/>
    <property type="match status" value="1"/>
</dbReference>
<dbReference type="SUPFAM" id="SSF52172">
    <property type="entry name" value="CheY-like"/>
    <property type="match status" value="1"/>
</dbReference>
<dbReference type="InterPro" id="IPR006675">
    <property type="entry name" value="HDIG_dom"/>
</dbReference>
<gene>
    <name evidence="3" type="ORF">AE618_23465</name>
</gene>
<protein>
    <submittedName>
        <fullName evidence="3">Uncharacterized protein</fullName>
    </submittedName>
</protein>
<dbReference type="InterPro" id="IPR003607">
    <property type="entry name" value="HD/PDEase_dom"/>
</dbReference>
<dbReference type="OrthoDB" id="9802066at2"/>
<sequence>MLLITDRLDESRDLARRLGFWGPCRVIALEHHGAAPVTQPQIVVSDVDLAQRHSVEAMRAALARHRGRGAPYLCLLRGMTARSTIQARAIGATEVLSADMAASQLLKTIEQLLHEGDAADPARGTAAFTRAHLATAAASLADMLQSASAGGPIALRAVEASVEAIDQAAGASDIGDWLQVVWSYDDLTYQHCMLVAGLAASFAHDLGFSAEDRKLVTRAAVLHDIGKARIPLELLHKPGALDHAEQVVMRTHPAIGHAMLLAQGGFQPEILAAVRSHHEYLDGSGYPDGLGGSQISDVVRIITICDIYAALIERRSYKPPMMPEQAYDILQLMGGKLDAALVRAFQQVVQKTAQAA</sequence>
<feature type="domain" description="HD" evidence="1">
    <location>
        <begin position="188"/>
        <end position="311"/>
    </location>
</feature>
<evidence type="ECO:0000259" key="2">
    <source>
        <dbReference type="PROSITE" id="PS51832"/>
    </source>
</evidence>
<dbReference type="SUPFAM" id="SSF109604">
    <property type="entry name" value="HD-domain/PDEase-like"/>
    <property type="match status" value="1"/>
</dbReference>
<dbReference type="InterPro" id="IPR006674">
    <property type="entry name" value="HD_domain"/>
</dbReference>
<dbReference type="CDD" id="cd00077">
    <property type="entry name" value="HDc"/>
    <property type="match status" value="1"/>
</dbReference>
<dbReference type="PATRIC" id="fig|1526658.3.peg.4361"/>
<accession>A0A0N1F9X2</accession>
<evidence type="ECO:0000259" key="1">
    <source>
        <dbReference type="PROSITE" id="PS51831"/>
    </source>
</evidence>
<proteinExistence type="predicted"/>
<dbReference type="EMBL" id="LGSZ01000070">
    <property type="protein sequence ID" value="KPH76237.1"/>
    <property type="molecule type" value="Genomic_DNA"/>
</dbReference>
<dbReference type="InterPro" id="IPR037522">
    <property type="entry name" value="HD_GYP_dom"/>
</dbReference>
<dbReference type="InterPro" id="IPR011006">
    <property type="entry name" value="CheY-like_superfamily"/>
</dbReference>
<dbReference type="PANTHER" id="PTHR43155">
    <property type="entry name" value="CYCLIC DI-GMP PHOSPHODIESTERASE PA4108-RELATED"/>
    <property type="match status" value="1"/>
</dbReference>
<dbReference type="PROSITE" id="PS51832">
    <property type="entry name" value="HD_GYP"/>
    <property type="match status" value="1"/>
</dbReference>
<dbReference type="NCBIfam" id="TIGR00277">
    <property type="entry name" value="HDIG"/>
    <property type="match status" value="1"/>
</dbReference>
<name>A0A0N1F9X2_9HYPH</name>
<comment type="caution">
    <text evidence="3">The sequence shown here is derived from an EMBL/GenBank/DDBJ whole genome shotgun (WGS) entry which is preliminary data.</text>
</comment>
<dbReference type="RefSeq" id="WP_054211487.1">
    <property type="nucleotide sequence ID" value="NZ_LGSZ01000070.1"/>
</dbReference>
<dbReference type="PANTHER" id="PTHR43155:SF2">
    <property type="entry name" value="CYCLIC DI-GMP PHOSPHODIESTERASE PA4108"/>
    <property type="match status" value="1"/>
</dbReference>
<evidence type="ECO:0000313" key="4">
    <source>
        <dbReference type="Proteomes" id="UP000037822"/>
    </source>
</evidence>
<dbReference type="Proteomes" id="UP000037822">
    <property type="component" value="Unassembled WGS sequence"/>
</dbReference>